<feature type="transmembrane region" description="Helical" evidence="6">
    <location>
        <begin position="7"/>
        <end position="32"/>
    </location>
</feature>
<keyword evidence="3 6" id="KW-0812">Transmembrane</keyword>
<sequence length="408" mass="47268">MKIIRNLSWIFIANLVVSLTKWLIVVVIARALTPEDVGAYSLAFAISAPIILFANMKLRSLYITEDKLEFNDYISVRKVISIFSSIILVIIATFVYQEYFYVIILVSISKIYDLQSDIYYAVPHKEENLNLIGKLMIIKHLITLIVFILTMLFTKDLIISLFSQLMIQVLFFYFVEKKNIGQKYNLGRNKIIIKNLKKIIILGVPLGFVQMMVSFNTFYPRYLLEFFESTKILGYYSAIAYILVLGNLIMNAVAQTFLPMLSRKFKQKQYLSFRKNVFLHLSAFAFVSGIILIALSLLFGESFLRVVYGSEYIEYIDILILMVLALPLNFLNWNLDIALLAMKYISIQPKISFFMLLVNLIVGYFTINNYGIYGAAYTIIITSFIQLLLRAYFVNKKINYSIRQTFEN</sequence>
<feature type="transmembrane region" description="Helical" evidence="6">
    <location>
        <begin position="373"/>
        <end position="393"/>
    </location>
</feature>
<name>A0A944CNH1_9BACI</name>
<feature type="transmembrane region" description="Helical" evidence="6">
    <location>
        <begin position="235"/>
        <end position="258"/>
    </location>
</feature>
<dbReference type="GO" id="GO:0005886">
    <property type="term" value="C:plasma membrane"/>
    <property type="evidence" value="ECO:0007669"/>
    <property type="project" value="UniProtKB-SubCell"/>
</dbReference>
<evidence type="ECO:0000256" key="4">
    <source>
        <dbReference type="ARBA" id="ARBA00022989"/>
    </source>
</evidence>
<proteinExistence type="predicted"/>
<gene>
    <name evidence="7" type="ORF">DYI25_14505</name>
</gene>
<comment type="caution">
    <text evidence="7">The sequence shown here is derived from an EMBL/GenBank/DDBJ whole genome shotgun (WGS) entry which is preliminary data.</text>
</comment>
<protein>
    <recommendedName>
        <fullName evidence="9">Polysaccharide biosynthesis protein C-terminal domain-containing protein</fullName>
    </recommendedName>
</protein>
<evidence type="ECO:0008006" key="9">
    <source>
        <dbReference type="Google" id="ProtNLM"/>
    </source>
</evidence>
<dbReference type="AlphaFoldDB" id="A0A944CNH1"/>
<feature type="transmembrane region" description="Helical" evidence="6">
    <location>
        <begin position="312"/>
        <end position="331"/>
    </location>
</feature>
<keyword evidence="4 6" id="KW-1133">Transmembrane helix</keyword>
<evidence type="ECO:0000256" key="1">
    <source>
        <dbReference type="ARBA" id="ARBA00004651"/>
    </source>
</evidence>
<evidence type="ECO:0000256" key="2">
    <source>
        <dbReference type="ARBA" id="ARBA00022475"/>
    </source>
</evidence>
<dbReference type="Proteomes" id="UP000761411">
    <property type="component" value="Unassembled WGS sequence"/>
</dbReference>
<evidence type="ECO:0000256" key="6">
    <source>
        <dbReference type="SAM" id="Phobius"/>
    </source>
</evidence>
<feature type="transmembrane region" description="Helical" evidence="6">
    <location>
        <begin position="278"/>
        <end position="300"/>
    </location>
</feature>
<evidence type="ECO:0000313" key="7">
    <source>
        <dbReference type="EMBL" id="MBS8265636.1"/>
    </source>
</evidence>
<dbReference type="RefSeq" id="WP_213370122.1">
    <property type="nucleotide sequence ID" value="NZ_QTKX01000002.1"/>
</dbReference>
<accession>A0A944CNH1</accession>
<keyword evidence="5 6" id="KW-0472">Membrane</keyword>
<dbReference type="EMBL" id="QTKX01000002">
    <property type="protein sequence ID" value="MBS8265636.1"/>
    <property type="molecule type" value="Genomic_DNA"/>
</dbReference>
<comment type="subcellular location">
    <subcellularLocation>
        <location evidence="1">Cell membrane</location>
        <topology evidence="1">Multi-pass membrane protein</topology>
    </subcellularLocation>
</comment>
<feature type="transmembrane region" description="Helical" evidence="6">
    <location>
        <begin position="79"/>
        <end position="96"/>
    </location>
</feature>
<feature type="transmembrane region" description="Helical" evidence="6">
    <location>
        <begin position="157"/>
        <end position="175"/>
    </location>
</feature>
<feature type="transmembrane region" description="Helical" evidence="6">
    <location>
        <begin position="38"/>
        <end position="58"/>
    </location>
</feature>
<dbReference type="Pfam" id="PF01943">
    <property type="entry name" value="Polysacc_synt"/>
    <property type="match status" value="1"/>
</dbReference>
<dbReference type="PANTHER" id="PTHR30250">
    <property type="entry name" value="PST FAMILY PREDICTED COLANIC ACID TRANSPORTER"/>
    <property type="match status" value="1"/>
</dbReference>
<feature type="transmembrane region" description="Helical" evidence="6">
    <location>
        <begin position="102"/>
        <end position="122"/>
    </location>
</feature>
<feature type="transmembrane region" description="Helical" evidence="6">
    <location>
        <begin position="196"/>
        <end position="215"/>
    </location>
</feature>
<dbReference type="InterPro" id="IPR050833">
    <property type="entry name" value="Poly_Biosynth_Transport"/>
</dbReference>
<dbReference type="InterPro" id="IPR002797">
    <property type="entry name" value="Polysacc_synth"/>
</dbReference>
<dbReference type="PANTHER" id="PTHR30250:SF11">
    <property type="entry name" value="O-ANTIGEN TRANSPORTER-RELATED"/>
    <property type="match status" value="1"/>
</dbReference>
<evidence type="ECO:0000256" key="5">
    <source>
        <dbReference type="ARBA" id="ARBA00023136"/>
    </source>
</evidence>
<evidence type="ECO:0000313" key="8">
    <source>
        <dbReference type="Proteomes" id="UP000761411"/>
    </source>
</evidence>
<evidence type="ECO:0000256" key="3">
    <source>
        <dbReference type="ARBA" id="ARBA00022692"/>
    </source>
</evidence>
<keyword evidence="8" id="KW-1185">Reference proteome</keyword>
<keyword evidence="2" id="KW-1003">Cell membrane</keyword>
<feature type="transmembrane region" description="Helical" evidence="6">
    <location>
        <begin position="131"/>
        <end position="151"/>
    </location>
</feature>
<feature type="transmembrane region" description="Helical" evidence="6">
    <location>
        <begin position="351"/>
        <end position="367"/>
    </location>
</feature>
<reference evidence="7 8" key="1">
    <citation type="journal article" date="2021" name="Microorganisms">
        <title>Bacterial Dimethylsulfoniopropionate Biosynthesis in the East China Sea.</title>
        <authorList>
            <person name="Liu J."/>
            <person name="Zhang Y."/>
            <person name="Liu J."/>
            <person name="Zhong H."/>
            <person name="Williams B.T."/>
            <person name="Zheng Y."/>
            <person name="Curson A.R.J."/>
            <person name="Sun C."/>
            <person name="Sun H."/>
            <person name="Song D."/>
            <person name="Wagner Mackenzie B."/>
            <person name="Bermejo Martinez A."/>
            <person name="Todd J.D."/>
            <person name="Zhang X.H."/>
        </authorList>
    </citation>
    <scope>NUCLEOTIDE SEQUENCE [LARGE SCALE GENOMIC DNA]</scope>
    <source>
        <strain evidence="7 8">ESS08</strain>
    </source>
</reference>
<organism evidence="7 8">
    <name type="scientific">Mesobacillus boroniphilus</name>
    <dbReference type="NCBI Taxonomy" id="308892"/>
    <lineage>
        <taxon>Bacteria</taxon>
        <taxon>Bacillati</taxon>
        <taxon>Bacillota</taxon>
        <taxon>Bacilli</taxon>
        <taxon>Bacillales</taxon>
        <taxon>Bacillaceae</taxon>
        <taxon>Mesobacillus</taxon>
    </lineage>
</organism>